<accession>A0ABV5YBR0</accession>
<reference evidence="1 2" key="1">
    <citation type="submission" date="2024-09" db="EMBL/GenBank/DDBJ databases">
        <authorList>
            <person name="Sun Q."/>
            <person name="Mori K."/>
        </authorList>
    </citation>
    <scope>NUCLEOTIDE SEQUENCE [LARGE SCALE GENOMIC DNA]</scope>
    <source>
        <strain evidence="1 2">TBRC 0563</strain>
    </source>
</reference>
<comment type="caution">
    <text evidence="1">The sequence shown here is derived from an EMBL/GenBank/DDBJ whole genome shotgun (WGS) entry which is preliminary data.</text>
</comment>
<dbReference type="EMBL" id="JBHLZP010000050">
    <property type="protein sequence ID" value="MFB9832466.1"/>
    <property type="molecule type" value="Genomic_DNA"/>
</dbReference>
<organism evidence="1 2">
    <name type="scientific">Actinoallomurus acaciae</name>
    <dbReference type="NCBI Taxonomy" id="502577"/>
    <lineage>
        <taxon>Bacteria</taxon>
        <taxon>Bacillati</taxon>
        <taxon>Actinomycetota</taxon>
        <taxon>Actinomycetes</taxon>
        <taxon>Streptosporangiales</taxon>
        <taxon>Thermomonosporaceae</taxon>
        <taxon>Actinoallomurus</taxon>
    </lineage>
</organism>
<proteinExistence type="predicted"/>
<gene>
    <name evidence="1" type="ORF">ACFFNX_09730</name>
</gene>
<sequence>MSSERVRPGDDAWQVFAALHRLLLRLAGRFPDELITRTRTMLARSDLVHLPDTVTGSAARLRVSLTAADVELLRYVLALADGAAGDPAATDQLTISTSVPATDHRFTPVPPGAPAVARVSADLADDLLVDAMNEHLGVMTIRRAWRSAPHEESEDARRVYFVEVEPHVRAWELTGDAQHELVLIDEESPQVEVYWTGDELPPYHRTALADAALLWPRSPPAGQAPRSRA</sequence>
<dbReference type="Proteomes" id="UP001589627">
    <property type="component" value="Unassembled WGS sequence"/>
</dbReference>
<evidence type="ECO:0000313" key="1">
    <source>
        <dbReference type="EMBL" id="MFB9832466.1"/>
    </source>
</evidence>
<dbReference type="RefSeq" id="WP_378198251.1">
    <property type="nucleotide sequence ID" value="NZ_JBHLZP010000050.1"/>
</dbReference>
<keyword evidence="2" id="KW-1185">Reference proteome</keyword>
<protein>
    <submittedName>
        <fullName evidence="1">Uncharacterized protein</fullName>
    </submittedName>
</protein>
<name>A0ABV5YBR0_9ACTN</name>
<evidence type="ECO:0000313" key="2">
    <source>
        <dbReference type="Proteomes" id="UP001589627"/>
    </source>
</evidence>